<dbReference type="Proteomes" id="UP000735302">
    <property type="component" value="Unassembled WGS sequence"/>
</dbReference>
<evidence type="ECO:0000313" key="2">
    <source>
        <dbReference type="Proteomes" id="UP000735302"/>
    </source>
</evidence>
<dbReference type="EMBL" id="BLXT01002434">
    <property type="protein sequence ID" value="GFN94318.1"/>
    <property type="molecule type" value="Genomic_DNA"/>
</dbReference>
<reference evidence="1 2" key="1">
    <citation type="journal article" date="2021" name="Elife">
        <title>Chloroplast acquisition without the gene transfer in kleptoplastic sea slugs, Plakobranchus ocellatus.</title>
        <authorList>
            <person name="Maeda T."/>
            <person name="Takahashi S."/>
            <person name="Yoshida T."/>
            <person name="Shimamura S."/>
            <person name="Takaki Y."/>
            <person name="Nagai Y."/>
            <person name="Toyoda A."/>
            <person name="Suzuki Y."/>
            <person name="Arimoto A."/>
            <person name="Ishii H."/>
            <person name="Satoh N."/>
            <person name="Nishiyama T."/>
            <person name="Hasebe M."/>
            <person name="Maruyama T."/>
            <person name="Minagawa J."/>
            <person name="Obokata J."/>
            <person name="Shigenobu S."/>
        </authorList>
    </citation>
    <scope>NUCLEOTIDE SEQUENCE [LARGE SCALE GENOMIC DNA]</scope>
</reference>
<proteinExistence type="predicted"/>
<keyword evidence="2" id="KW-1185">Reference proteome</keyword>
<protein>
    <submittedName>
        <fullName evidence="1">Uncharacterized protein</fullName>
    </submittedName>
</protein>
<accession>A0AAV3ZG52</accession>
<gene>
    <name evidence="1" type="ORF">PoB_002082400</name>
</gene>
<comment type="caution">
    <text evidence="1">The sequence shown here is derived from an EMBL/GenBank/DDBJ whole genome shotgun (WGS) entry which is preliminary data.</text>
</comment>
<organism evidence="1 2">
    <name type="scientific">Plakobranchus ocellatus</name>
    <dbReference type="NCBI Taxonomy" id="259542"/>
    <lineage>
        <taxon>Eukaryota</taxon>
        <taxon>Metazoa</taxon>
        <taxon>Spiralia</taxon>
        <taxon>Lophotrochozoa</taxon>
        <taxon>Mollusca</taxon>
        <taxon>Gastropoda</taxon>
        <taxon>Heterobranchia</taxon>
        <taxon>Euthyneura</taxon>
        <taxon>Panpulmonata</taxon>
        <taxon>Sacoglossa</taxon>
        <taxon>Placobranchoidea</taxon>
        <taxon>Plakobranchidae</taxon>
        <taxon>Plakobranchus</taxon>
    </lineage>
</organism>
<sequence>MNLKVTDLGMPLPNKTTVMANKTARVLSLVKACRVKNGHATHSPLCRAILSALELGGTVDSASDLKPAQFIFRRFDPRHHQPGMTVGPKVRDHLVLG</sequence>
<dbReference type="AlphaFoldDB" id="A0AAV3ZG52"/>
<name>A0AAV3ZG52_9GAST</name>
<evidence type="ECO:0000313" key="1">
    <source>
        <dbReference type="EMBL" id="GFN94318.1"/>
    </source>
</evidence>